<evidence type="ECO:0000313" key="3">
    <source>
        <dbReference type="Proteomes" id="UP001438707"/>
    </source>
</evidence>
<accession>A0AAW1S2M1</accession>
<reference evidence="2 3" key="1">
    <citation type="journal article" date="2024" name="Nat. Commun.">
        <title>Phylogenomics reveals the evolutionary origins of lichenization in chlorophyte algae.</title>
        <authorList>
            <person name="Puginier C."/>
            <person name="Libourel C."/>
            <person name="Otte J."/>
            <person name="Skaloud P."/>
            <person name="Haon M."/>
            <person name="Grisel S."/>
            <person name="Petersen M."/>
            <person name="Berrin J.G."/>
            <person name="Delaux P.M."/>
            <person name="Dal Grande F."/>
            <person name="Keller J."/>
        </authorList>
    </citation>
    <scope>NUCLEOTIDE SEQUENCE [LARGE SCALE GENOMIC DNA]</scope>
    <source>
        <strain evidence="2 3">SAG 2145</strain>
    </source>
</reference>
<feature type="region of interest" description="Disordered" evidence="1">
    <location>
        <begin position="152"/>
        <end position="173"/>
    </location>
</feature>
<sequence>MSSLEETAMTKEDTGAGPLAVEEGAAVRQAQELVSSADKKGTGQGSVPAHRMEGEGATGAALLMEGAAGVVSEGAVAEEVVVVDAAAASSAALMTTGLVSAPTPEAVGVMVAASEAAAVEEDTEGEGAAPMAAPLAVAEAVVAVALREGASASNAANQVTGPESAHPEETEEEVVGIVEAASAVVVEVEAAGRSYKSL</sequence>
<feature type="region of interest" description="Disordered" evidence="1">
    <location>
        <begin position="1"/>
        <end position="51"/>
    </location>
</feature>
<evidence type="ECO:0000313" key="2">
    <source>
        <dbReference type="EMBL" id="KAK9840334.1"/>
    </source>
</evidence>
<dbReference type="EMBL" id="JALJOS010000004">
    <property type="protein sequence ID" value="KAK9840334.1"/>
    <property type="molecule type" value="Genomic_DNA"/>
</dbReference>
<keyword evidence="3" id="KW-1185">Reference proteome</keyword>
<name>A0AAW1S2M1_9CHLO</name>
<gene>
    <name evidence="2" type="ORF">WJX74_007842</name>
</gene>
<evidence type="ECO:0000256" key="1">
    <source>
        <dbReference type="SAM" id="MobiDB-lite"/>
    </source>
</evidence>
<dbReference type="Proteomes" id="UP001438707">
    <property type="component" value="Unassembled WGS sequence"/>
</dbReference>
<proteinExistence type="predicted"/>
<feature type="compositionally biased region" description="Polar residues" evidence="1">
    <location>
        <begin position="152"/>
        <end position="161"/>
    </location>
</feature>
<protein>
    <submittedName>
        <fullName evidence="2">Uncharacterized protein</fullName>
    </submittedName>
</protein>
<organism evidence="2 3">
    <name type="scientific">Apatococcus lobatus</name>
    <dbReference type="NCBI Taxonomy" id="904363"/>
    <lineage>
        <taxon>Eukaryota</taxon>
        <taxon>Viridiplantae</taxon>
        <taxon>Chlorophyta</taxon>
        <taxon>core chlorophytes</taxon>
        <taxon>Trebouxiophyceae</taxon>
        <taxon>Chlorellales</taxon>
        <taxon>Chlorellaceae</taxon>
        <taxon>Apatococcus</taxon>
    </lineage>
</organism>
<comment type="caution">
    <text evidence="2">The sequence shown here is derived from an EMBL/GenBank/DDBJ whole genome shotgun (WGS) entry which is preliminary data.</text>
</comment>
<dbReference type="AlphaFoldDB" id="A0AAW1S2M1"/>